<dbReference type="InterPro" id="IPR050389">
    <property type="entry name" value="LysR-type_TF"/>
</dbReference>
<dbReference type="EMBL" id="JMPR01000035">
    <property type="protein sequence ID" value="KFD18948.1"/>
    <property type="molecule type" value="Genomic_DNA"/>
</dbReference>
<dbReference type="SUPFAM" id="SSF46785">
    <property type="entry name" value="Winged helix' DNA-binding domain"/>
    <property type="match status" value="1"/>
</dbReference>
<dbReference type="eggNOG" id="COG0583">
    <property type="taxonomic scope" value="Bacteria"/>
</dbReference>
<proteinExistence type="inferred from homology"/>
<dbReference type="Proteomes" id="UP000028602">
    <property type="component" value="Unassembled WGS sequence"/>
</dbReference>
<keyword evidence="2" id="KW-0805">Transcription regulation</keyword>
<evidence type="ECO:0000256" key="2">
    <source>
        <dbReference type="ARBA" id="ARBA00023015"/>
    </source>
</evidence>
<dbReference type="InterPro" id="IPR036390">
    <property type="entry name" value="WH_DNA-bd_sf"/>
</dbReference>
<evidence type="ECO:0000313" key="7">
    <source>
        <dbReference type="Proteomes" id="UP000028602"/>
    </source>
</evidence>
<comment type="similarity">
    <text evidence="1">Belongs to the LysR transcriptional regulatory family.</text>
</comment>
<feature type="domain" description="HTH lysR-type" evidence="5">
    <location>
        <begin position="1"/>
        <end position="61"/>
    </location>
</feature>
<dbReference type="GO" id="GO:0003677">
    <property type="term" value="F:DNA binding"/>
    <property type="evidence" value="ECO:0007669"/>
    <property type="project" value="UniProtKB-KW"/>
</dbReference>
<comment type="caution">
    <text evidence="6">The sequence shown here is derived from an EMBL/GenBank/DDBJ whole genome shotgun (WGS) entry which is preliminary data.</text>
</comment>
<name>A0A085JEQ2_9GAMM</name>
<dbReference type="Gene3D" id="1.10.10.10">
    <property type="entry name" value="Winged helix-like DNA-binding domain superfamily/Winged helix DNA-binding domain"/>
    <property type="match status" value="1"/>
</dbReference>
<dbReference type="Gene3D" id="3.40.190.10">
    <property type="entry name" value="Periplasmic binding protein-like II"/>
    <property type="match status" value="2"/>
</dbReference>
<dbReference type="PROSITE" id="PS50931">
    <property type="entry name" value="HTH_LYSR"/>
    <property type="match status" value="1"/>
</dbReference>
<dbReference type="InterPro" id="IPR036388">
    <property type="entry name" value="WH-like_DNA-bd_sf"/>
</dbReference>
<organism evidence="6 7">
    <name type="scientific">Tatumella ptyseos ATCC 33301</name>
    <dbReference type="NCBI Taxonomy" id="1005995"/>
    <lineage>
        <taxon>Bacteria</taxon>
        <taxon>Pseudomonadati</taxon>
        <taxon>Pseudomonadota</taxon>
        <taxon>Gammaproteobacteria</taxon>
        <taxon>Enterobacterales</taxon>
        <taxon>Erwiniaceae</taxon>
        <taxon>Tatumella</taxon>
    </lineage>
</organism>
<dbReference type="RefSeq" id="WP_029990265.1">
    <property type="nucleotide sequence ID" value="NZ_ATMJ01000021.1"/>
</dbReference>
<dbReference type="GO" id="GO:0003700">
    <property type="term" value="F:DNA-binding transcription factor activity"/>
    <property type="evidence" value="ECO:0007669"/>
    <property type="project" value="InterPro"/>
</dbReference>
<protein>
    <submittedName>
        <fullName evidence="6">LysR family transcriptional regulator</fullName>
    </submittedName>
</protein>
<keyword evidence="7" id="KW-1185">Reference proteome</keyword>
<dbReference type="OrthoDB" id="8717159at2"/>
<keyword evidence="4" id="KW-0804">Transcription</keyword>
<evidence type="ECO:0000256" key="3">
    <source>
        <dbReference type="ARBA" id="ARBA00023125"/>
    </source>
</evidence>
<dbReference type="Pfam" id="PF00126">
    <property type="entry name" value="HTH_1"/>
    <property type="match status" value="1"/>
</dbReference>
<accession>A0A085JEQ2</accession>
<evidence type="ECO:0000259" key="5">
    <source>
        <dbReference type="PROSITE" id="PS50931"/>
    </source>
</evidence>
<dbReference type="AlphaFoldDB" id="A0A085JEQ2"/>
<reference evidence="6 7" key="1">
    <citation type="submission" date="2014-05" db="EMBL/GenBank/DDBJ databases">
        <title>ATOL: Assembling a taxonomically balanced genome-scale reconstruction of the evolutionary history of the Enterobacteriaceae.</title>
        <authorList>
            <person name="Plunkett G.III."/>
            <person name="Neeno-Eckwall E.C."/>
            <person name="Glasner J.D."/>
            <person name="Perna N.T."/>
        </authorList>
    </citation>
    <scope>NUCLEOTIDE SEQUENCE [LARGE SCALE GENOMIC DNA]</scope>
    <source>
        <strain evidence="6 7">ATCC 33301</strain>
    </source>
</reference>
<dbReference type="InterPro" id="IPR005119">
    <property type="entry name" value="LysR_subst-bd"/>
</dbReference>
<evidence type="ECO:0000313" key="6">
    <source>
        <dbReference type="EMBL" id="KFD18948.1"/>
    </source>
</evidence>
<keyword evidence="3" id="KW-0238">DNA-binding</keyword>
<sequence>MAEADFNLLTALDMLLTTRSVAGAARRLGLSASAMSRTLSRLRTVTGDPLLVRAGREMILTHYAEEIRERTRKTVFAARELLRPDTTALCLPELERTFILRANDGFISAFGAALIAVVSQQAPGVRLCFIPKPEKNVSQLREGRVDIEIGVAGDMGPEIRLQALFRDRFVGVVNSHHPLAQLTRITLQDYIRWPHIASSRRGKYNGPIDSALAELGFQREVVAVVPGFAPALAVVTGSELIAQVPASFLQNYPGISALPGEGALRRFELPVKVPGITVSQMWHPRSDKDPAHRWLREQLRTVCRREPLAEFSHQ</sequence>
<evidence type="ECO:0000256" key="1">
    <source>
        <dbReference type="ARBA" id="ARBA00009437"/>
    </source>
</evidence>
<gene>
    <name evidence="6" type="ORF">GTPT_2249</name>
</gene>
<dbReference type="PANTHER" id="PTHR30118:SF15">
    <property type="entry name" value="TRANSCRIPTIONAL REGULATORY PROTEIN"/>
    <property type="match status" value="1"/>
</dbReference>
<dbReference type="PANTHER" id="PTHR30118">
    <property type="entry name" value="HTH-TYPE TRANSCRIPTIONAL REGULATOR LEUO-RELATED"/>
    <property type="match status" value="1"/>
</dbReference>
<dbReference type="CDD" id="cd08460">
    <property type="entry name" value="PBP2_DntR_like_1"/>
    <property type="match status" value="1"/>
</dbReference>
<dbReference type="Pfam" id="PF03466">
    <property type="entry name" value="LysR_substrate"/>
    <property type="match status" value="1"/>
</dbReference>
<dbReference type="InterPro" id="IPR000847">
    <property type="entry name" value="LysR_HTH_N"/>
</dbReference>
<dbReference type="SUPFAM" id="SSF53850">
    <property type="entry name" value="Periplasmic binding protein-like II"/>
    <property type="match status" value="1"/>
</dbReference>
<evidence type="ECO:0000256" key="4">
    <source>
        <dbReference type="ARBA" id="ARBA00023163"/>
    </source>
</evidence>